<evidence type="ECO:0000256" key="2">
    <source>
        <dbReference type="PROSITE-ProRule" id="PRU00335"/>
    </source>
</evidence>
<accession>A0ABS0CR82</accession>
<dbReference type="InterPro" id="IPR009057">
    <property type="entry name" value="Homeodomain-like_sf"/>
</dbReference>
<name>A0ABS0CR82_9NOCA</name>
<dbReference type="Gene3D" id="1.10.357.10">
    <property type="entry name" value="Tetracycline Repressor, domain 2"/>
    <property type="match status" value="1"/>
</dbReference>
<protein>
    <submittedName>
        <fullName evidence="4">TetR/AcrR family transcriptional regulator</fullName>
    </submittedName>
</protein>
<evidence type="ECO:0000259" key="3">
    <source>
        <dbReference type="PROSITE" id="PS50977"/>
    </source>
</evidence>
<dbReference type="InterPro" id="IPR001647">
    <property type="entry name" value="HTH_TetR"/>
</dbReference>
<dbReference type="InterPro" id="IPR050109">
    <property type="entry name" value="HTH-type_TetR-like_transc_reg"/>
</dbReference>
<comment type="caution">
    <text evidence="4">The sequence shown here is derived from an EMBL/GenBank/DDBJ whole genome shotgun (WGS) entry which is preliminary data.</text>
</comment>
<organism evidence="4 5">
    <name type="scientific">Nocardia amamiensis</name>
    <dbReference type="NCBI Taxonomy" id="404578"/>
    <lineage>
        <taxon>Bacteria</taxon>
        <taxon>Bacillati</taxon>
        <taxon>Actinomycetota</taxon>
        <taxon>Actinomycetes</taxon>
        <taxon>Mycobacteriales</taxon>
        <taxon>Nocardiaceae</taxon>
        <taxon>Nocardia</taxon>
    </lineage>
</organism>
<evidence type="ECO:0000256" key="1">
    <source>
        <dbReference type="ARBA" id="ARBA00023125"/>
    </source>
</evidence>
<gene>
    <name evidence="4" type="ORF">IU459_16505</name>
</gene>
<dbReference type="RefSeq" id="WP_195130416.1">
    <property type="nucleotide sequence ID" value="NZ_JADLQX010000011.1"/>
</dbReference>
<keyword evidence="5" id="KW-1185">Reference proteome</keyword>
<evidence type="ECO:0000313" key="5">
    <source>
        <dbReference type="Proteomes" id="UP000702209"/>
    </source>
</evidence>
<dbReference type="PANTHER" id="PTHR30055">
    <property type="entry name" value="HTH-TYPE TRANSCRIPTIONAL REGULATOR RUTR"/>
    <property type="match status" value="1"/>
</dbReference>
<feature type="DNA-binding region" description="H-T-H motif" evidence="2">
    <location>
        <begin position="38"/>
        <end position="57"/>
    </location>
</feature>
<evidence type="ECO:0000313" key="4">
    <source>
        <dbReference type="EMBL" id="MBF6299131.1"/>
    </source>
</evidence>
<proteinExistence type="predicted"/>
<dbReference type="Pfam" id="PF00440">
    <property type="entry name" value="TetR_N"/>
    <property type="match status" value="1"/>
</dbReference>
<reference evidence="4 5" key="1">
    <citation type="submission" date="2020-10" db="EMBL/GenBank/DDBJ databases">
        <title>Identification of Nocardia species via Next-generation sequencing and recognition of intraspecies genetic diversity.</title>
        <authorList>
            <person name="Li P."/>
            <person name="Li P."/>
            <person name="Lu B."/>
        </authorList>
    </citation>
    <scope>NUCLEOTIDE SEQUENCE [LARGE SCALE GENOMIC DNA]</scope>
    <source>
        <strain evidence="4 5">BJ06-0157</strain>
    </source>
</reference>
<keyword evidence="1 2" id="KW-0238">DNA-binding</keyword>
<feature type="domain" description="HTH tetR-type" evidence="3">
    <location>
        <begin position="15"/>
        <end position="75"/>
    </location>
</feature>
<dbReference type="PANTHER" id="PTHR30055:SF174">
    <property type="entry name" value="TRANSCRIPTIONAL REGULATORY PROTEIN (PROBABLY TETR-FAMILY)-RELATED"/>
    <property type="match status" value="1"/>
</dbReference>
<dbReference type="SUPFAM" id="SSF46689">
    <property type="entry name" value="Homeodomain-like"/>
    <property type="match status" value="1"/>
</dbReference>
<dbReference type="EMBL" id="JADLQX010000011">
    <property type="protein sequence ID" value="MBF6299131.1"/>
    <property type="molecule type" value="Genomic_DNA"/>
</dbReference>
<sequence length="201" mass="22516">MTEGGAEPGGRRSARDRRRQLIGIGLAMLIDRPWHQITVDAVAQQAGISRGLLFHYFPTKQDYYAQLVRAATQRFLRATGPDQDAADPLASMIANFVGYMRRRSGPLVGLLRAAGQDPVLESIMEQLHDELTDRVFAALGRDEPTTAQRLVVRSWWAMAEDLTVQWLARDDVDQNRLDGLLFDTLSRVLDAVDAERATGRR</sequence>
<dbReference type="PROSITE" id="PS50977">
    <property type="entry name" value="HTH_TETR_2"/>
    <property type="match status" value="1"/>
</dbReference>
<dbReference type="Proteomes" id="UP000702209">
    <property type="component" value="Unassembled WGS sequence"/>
</dbReference>